<dbReference type="AlphaFoldDB" id="A0A479ZZS5"/>
<dbReference type="EMBL" id="BJCE01000056">
    <property type="protein sequence ID" value="GCL36953.1"/>
    <property type="molecule type" value="Genomic_DNA"/>
</dbReference>
<organism evidence="1 2">
    <name type="scientific">Sphaerospermopsis reniformis</name>
    <dbReference type="NCBI Taxonomy" id="531300"/>
    <lineage>
        <taxon>Bacteria</taxon>
        <taxon>Bacillati</taxon>
        <taxon>Cyanobacteriota</taxon>
        <taxon>Cyanophyceae</taxon>
        <taxon>Nostocales</taxon>
        <taxon>Aphanizomenonaceae</taxon>
        <taxon>Sphaerospermopsis</taxon>
    </lineage>
</organism>
<comment type="caution">
    <text evidence="1">The sequence shown here is derived from an EMBL/GenBank/DDBJ whole genome shotgun (WGS) entry which is preliminary data.</text>
</comment>
<evidence type="ECO:0000313" key="1">
    <source>
        <dbReference type="EMBL" id="GCL36953.1"/>
    </source>
</evidence>
<name>A0A479ZZS5_9CYAN</name>
<dbReference type="Proteomes" id="UP000300142">
    <property type="component" value="Unassembled WGS sequence"/>
</dbReference>
<accession>A0A479ZZS5</accession>
<evidence type="ECO:0000313" key="2">
    <source>
        <dbReference type="Proteomes" id="UP000300142"/>
    </source>
</evidence>
<protein>
    <submittedName>
        <fullName evidence="1">Uncharacterized protein</fullName>
    </submittedName>
</protein>
<keyword evidence="2" id="KW-1185">Reference proteome</keyword>
<sequence>MELLNLDMNFKIIPYTLAASIFLSGSLISQPTLANQPQTTVKSIWQVFSSQEGGFSILFPGSPTVTKQKIKNKTGEIEVNLFTVERPQEDVKYTVAYIDYPEEYIELLKRNNQVEAAIDTGKKTALENAKGTLISEEQMSLEGHFGKEVNYTKPGDKIVKQRIFLVDRRLYQVSAETTTKMQKYLTKSISGFCDSLKLLPK</sequence>
<proteinExistence type="predicted"/>
<reference evidence="2" key="1">
    <citation type="submission" date="2019-02" db="EMBL/GenBank/DDBJ databases">
        <title>Draft genome sequence of Sphaerospermopsis reniformis NIES-1949.</title>
        <authorList>
            <person name="Yamaguchi H."/>
            <person name="Suzuki S."/>
            <person name="Kawachi M."/>
        </authorList>
    </citation>
    <scope>NUCLEOTIDE SEQUENCE [LARGE SCALE GENOMIC DNA]</scope>
    <source>
        <strain evidence="2">NIES-1949</strain>
    </source>
</reference>
<gene>
    <name evidence="1" type="ORF">SR1949_20590</name>
</gene>